<evidence type="ECO:0000256" key="1">
    <source>
        <dbReference type="SAM" id="MobiDB-lite"/>
    </source>
</evidence>
<comment type="caution">
    <text evidence="2">The sequence shown here is derived from an EMBL/GenBank/DDBJ whole genome shotgun (WGS) entry which is preliminary data.</text>
</comment>
<evidence type="ECO:0000313" key="3">
    <source>
        <dbReference type="EMBL" id="TYK08951.1"/>
    </source>
</evidence>
<dbReference type="Proteomes" id="UP000321393">
    <property type="component" value="Unassembled WGS sequence"/>
</dbReference>
<organism evidence="2 4">
    <name type="scientific">Cucumis melo var. makuwa</name>
    <name type="common">Oriental melon</name>
    <dbReference type="NCBI Taxonomy" id="1194695"/>
    <lineage>
        <taxon>Eukaryota</taxon>
        <taxon>Viridiplantae</taxon>
        <taxon>Streptophyta</taxon>
        <taxon>Embryophyta</taxon>
        <taxon>Tracheophyta</taxon>
        <taxon>Spermatophyta</taxon>
        <taxon>Magnoliopsida</taxon>
        <taxon>eudicotyledons</taxon>
        <taxon>Gunneridae</taxon>
        <taxon>Pentapetalae</taxon>
        <taxon>rosids</taxon>
        <taxon>fabids</taxon>
        <taxon>Cucurbitales</taxon>
        <taxon>Cucurbitaceae</taxon>
        <taxon>Benincaseae</taxon>
        <taxon>Cucumis</taxon>
    </lineage>
</organism>
<dbReference type="AlphaFoldDB" id="A0A5A7UPS8"/>
<accession>A0A5A7UPS8</accession>
<protein>
    <submittedName>
        <fullName evidence="2">Envelope-like protein</fullName>
    </submittedName>
</protein>
<feature type="compositionally biased region" description="Polar residues" evidence="1">
    <location>
        <begin position="136"/>
        <end position="147"/>
    </location>
</feature>
<reference evidence="4 5" key="1">
    <citation type="submission" date="2019-08" db="EMBL/GenBank/DDBJ databases">
        <title>Draft genome sequences of two oriental melons (Cucumis melo L. var makuwa).</title>
        <authorList>
            <person name="Kwon S.-Y."/>
        </authorList>
    </citation>
    <scope>NUCLEOTIDE SEQUENCE [LARGE SCALE GENOMIC DNA]</scope>
    <source>
        <strain evidence="5">cv. Chang Bougi</strain>
        <strain evidence="4">cv. SW 3</strain>
        <tissue evidence="2">Leaf</tissue>
    </source>
</reference>
<feature type="compositionally biased region" description="Low complexity" evidence="1">
    <location>
        <begin position="123"/>
        <end position="135"/>
    </location>
</feature>
<dbReference type="EMBL" id="SSTD01012116">
    <property type="protein sequence ID" value="TYK08951.1"/>
    <property type="molecule type" value="Genomic_DNA"/>
</dbReference>
<feature type="region of interest" description="Disordered" evidence="1">
    <location>
        <begin position="118"/>
        <end position="211"/>
    </location>
</feature>
<gene>
    <name evidence="3" type="ORF">E5676_scaffold314G00420</name>
    <name evidence="2" type="ORF">E6C27_scaffold221G00420</name>
</gene>
<evidence type="ECO:0000313" key="2">
    <source>
        <dbReference type="EMBL" id="KAA0055469.1"/>
    </source>
</evidence>
<dbReference type="Proteomes" id="UP000321947">
    <property type="component" value="Unassembled WGS sequence"/>
</dbReference>
<sequence length="211" mass="23169">MRSRRFKSTPPRRPYRLPSEKLQVNVSARLHKPVLVNVDFRNPATFVEHAPSALETHMSDIDSDELNDVPLACMIKKTFVSDVTAERPIDPLVSVHSQESSSTEGVFVPTSSLQHTSNIELGSSPYSSPVRSPVPNTTSFGPNNDPASTPADESAATEERTNVHNDENKLEPANPDNHTGEIPIDADNNLVGPIETHAFPEESRPTKKKSQ</sequence>
<evidence type="ECO:0000313" key="4">
    <source>
        <dbReference type="Proteomes" id="UP000321393"/>
    </source>
</evidence>
<name>A0A5A7UPS8_CUCMM</name>
<proteinExistence type="predicted"/>
<feature type="compositionally biased region" description="Basic and acidic residues" evidence="1">
    <location>
        <begin position="157"/>
        <end position="170"/>
    </location>
</feature>
<dbReference type="EMBL" id="SSTE01008534">
    <property type="protein sequence ID" value="KAA0055469.1"/>
    <property type="molecule type" value="Genomic_DNA"/>
</dbReference>
<evidence type="ECO:0000313" key="5">
    <source>
        <dbReference type="Proteomes" id="UP000321947"/>
    </source>
</evidence>